<protein>
    <recommendedName>
        <fullName evidence="1">Acylphosphatase-like domain-containing protein</fullName>
    </recommendedName>
</protein>
<dbReference type="InterPro" id="IPR036046">
    <property type="entry name" value="Acylphosphatase-like_dom_sf"/>
</dbReference>
<dbReference type="EMBL" id="BARU01029130">
    <property type="protein sequence ID" value="GAH63599.1"/>
    <property type="molecule type" value="Genomic_DNA"/>
</dbReference>
<reference evidence="2" key="1">
    <citation type="journal article" date="2014" name="Front. Microbiol.">
        <title>High frequency of phylogenetically diverse reductive dehalogenase-homologous genes in deep subseafloor sedimentary metagenomes.</title>
        <authorList>
            <person name="Kawai M."/>
            <person name="Futagami T."/>
            <person name="Toyoda A."/>
            <person name="Takaki Y."/>
            <person name="Nishi S."/>
            <person name="Hori S."/>
            <person name="Arai W."/>
            <person name="Tsubouchi T."/>
            <person name="Morono Y."/>
            <person name="Uchiyama I."/>
            <person name="Ito T."/>
            <person name="Fujiyama A."/>
            <person name="Inagaki F."/>
            <person name="Takami H."/>
        </authorList>
    </citation>
    <scope>NUCLEOTIDE SEQUENCE</scope>
    <source>
        <strain evidence="2">Expedition CK06-06</strain>
    </source>
</reference>
<dbReference type="PANTHER" id="PTHR42959">
    <property type="entry name" value="CARBAMOYLTRANSFERASE"/>
    <property type="match status" value="1"/>
</dbReference>
<dbReference type="GO" id="GO:0051604">
    <property type="term" value="P:protein maturation"/>
    <property type="evidence" value="ECO:0007669"/>
    <property type="project" value="TreeGrafter"/>
</dbReference>
<comment type="caution">
    <text evidence="2">The sequence shown here is derived from an EMBL/GenBank/DDBJ whole genome shotgun (WGS) entry which is preliminary data.</text>
</comment>
<dbReference type="AlphaFoldDB" id="X1IBW9"/>
<dbReference type="Pfam" id="PF00708">
    <property type="entry name" value="Acylphosphatase"/>
    <property type="match status" value="1"/>
</dbReference>
<dbReference type="InterPro" id="IPR017968">
    <property type="entry name" value="Acylphosphatase_CS"/>
</dbReference>
<dbReference type="PROSITE" id="PS51160">
    <property type="entry name" value="ACYLPHOSPHATASE_3"/>
    <property type="match status" value="1"/>
</dbReference>
<evidence type="ECO:0000259" key="1">
    <source>
        <dbReference type="PROSITE" id="PS51160"/>
    </source>
</evidence>
<dbReference type="Gene3D" id="3.90.870.50">
    <property type="match status" value="1"/>
</dbReference>
<organism evidence="2">
    <name type="scientific">marine sediment metagenome</name>
    <dbReference type="NCBI Taxonomy" id="412755"/>
    <lineage>
        <taxon>unclassified sequences</taxon>
        <taxon>metagenomes</taxon>
        <taxon>ecological metagenomes</taxon>
    </lineage>
</organism>
<dbReference type="GO" id="GO:0016743">
    <property type="term" value="F:carboxyl- or carbamoyltransferase activity"/>
    <property type="evidence" value="ECO:0007669"/>
    <property type="project" value="TreeGrafter"/>
</dbReference>
<evidence type="ECO:0000313" key="2">
    <source>
        <dbReference type="EMBL" id="GAH63599.1"/>
    </source>
</evidence>
<dbReference type="PROSITE" id="PS00150">
    <property type="entry name" value="ACYLPHOSPHATASE_1"/>
    <property type="match status" value="1"/>
</dbReference>
<dbReference type="Pfam" id="PF07503">
    <property type="entry name" value="zf-HYPF"/>
    <property type="match status" value="2"/>
</dbReference>
<dbReference type="InterPro" id="IPR011125">
    <property type="entry name" value="Znf_HypF"/>
</dbReference>
<dbReference type="InterPro" id="IPR001792">
    <property type="entry name" value="Acylphosphatase-like_dom"/>
</dbReference>
<gene>
    <name evidence="2" type="ORF">S03H2_46406</name>
</gene>
<name>X1IBW9_9ZZZZ</name>
<sequence length="219" mass="24383">MIKRQRIFITGRVQGVGFRPAVYRIALSLGLSGVVYNDTKGVTIELQGKEEKIAEFLERLQSDADKPPLAEIKSCDTVDIPVIEAESKFTIQTSDSEGTPLSQVTADIATCRDCLAEMADKKDFRYGYPFINCTNCGPRYSIVKNIPYDRPNTTMSVFKMCDRCAAQYTDVTDRRFHAQPVACGECGPKIRLTDNKGKTIEKQTEKIIAETAHLLSDGK</sequence>
<proteinExistence type="predicted"/>
<dbReference type="PANTHER" id="PTHR42959:SF1">
    <property type="entry name" value="CARBAMOYLTRANSFERASE HYPF"/>
    <property type="match status" value="1"/>
</dbReference>
<feature type="non-terminal residue" evidence="2">
    <location>
        <position position="219"/>
    </location>
</feature>
<dbReference type="SUPFAM" id="SSF54975">
    <property type="entry name" value="Acylphosphatase/BLUF domain-like"/>
    <property type="match status" value="1"/>
</dbReference>
<accession>X1IBW9</accession>
<dbReference type="InterPro" id="IPR051060">
    <property type="entry name" value="Carbamoyltrans_HypF-like"/>
</dbReference>
<feature type="domain" description="Acylphosphatase-like" evidence="1">
    <location>
        <begin position="4"/>
        <end position="93"/>
    </location>
</feature>
<dbReference type="GO" id="GO:0008270">
    <property type="term" value="F:zinc ion binding"/>
    <property type="evidence" value="ECO:0007669"/>
    <property type="project" value="InterPro"/>
</dbReference>